<keyword evidence="3" id="KW-1185">Reference proteome</keyword>
<dbReference type="RefSeq" id="WP_307336468.1">
    <property type="nucleotide sequence ID" value="NZ_JAUSUQ010000003.1"/>
</dbReference>
<gene>
    <name evidence="2" type="ORF">J2S00_001104</name>
</gene>
<dbReference type="EMBL" id="JAUSUQ010000003">
    <property type="protein sequence ID" value="MDQ0338320.1"/>
    <property type="molecule type" value="Genomic_DNA"/>
</dbReference>
<name>A0ABU0CPH5_9BACI</name>
<sequence>MNRSKQPFNHEREHIDSDMIKIEVNLDDMPAEWLGELMDRLLAIGVNDVYYTPIYMKKNRPAVLLSVLLSKHLLDKVKRLIFTETTTFGIRYSPWTVHRLGRKFKTVETKWGPVSVKQALLGNQVVQESPEFEDCRQIAEKAGVPVKAVYQAVWKILND</sequence>
<dbReference type="PANTHER" id="PTHR36566:SF1">
    <property type="entry name" value="PYRIDINIUM-3,5-BISTHIOCARBOXYLIC ACID MONONUCLEOTIDE NICKEL INSERTION PROTEIN"/>
    <property type="match status" value="1"/>
</dbReference>
<dbReference type="Gene3D" id="3.10.20.300">
    <property type="entry name" value="mk0293 like domain"/>
    <property type="match status" value="1"/>
</dbReference>
<evidence type="ECO:0000313" key="2">
    <source>
        <dbReference type="EMBL" id="MDQ0338320.1"/>
    </source>
</evidence>
<protein>
    <submittedName>
        <fullName evidence="2">Uncharacterized protein (DUF111 family)</fullName>
    </submittedName>
</protein>
<reference evidence="2 3" key="1">
    <citation type="submission" date="2023-07" db="EMBL/GenBank/DDBJ databases">
        <title>Genomic Encyclopedia of Type Strains, Phase IV (KMG-IV): sequencing the most valuable type-strain genomes for metagenomic binning, comparative biology and taxonomic classification.</title>
        <authorList>
            <person name="Goeker M."/>
        </authorList>
    </citation>
    <scope>NUCLEOTIDE SEQUENCE [LARGE SCALE GENOMIC DNA]</scope>
    <source>
        <strain evidence="2 3">DSM 17740</strain>
    </source>
</reference>
<dbReference type="InterPro" id="IPR002822">
    <property type="entry name" value="Ni_insertion"/>
</dbReference>
<evidence type="ECO:0000256" key="1">
    <source>
        <dbReference type="ARBA" id="ARBA00022596"/>
    </source>
</evidence>
<comment type="caution">
    <text evidence="2">The sequence shown here is derived from an EMBL/GenBank/DDBJ whole genome shotgun (WGS) entry which is preliminary data.</text>
</comment>
<keyword evidence="1" id="KW-0533">Nickel</keyword>
<dbReference type="Pfam" id="PF01969">
    <property type="entry name" value="Ni_insertion"/>
    <property type="match status" value="1"/>
</dbReference>
<proteinExistence type="predicted"/>
<dbReference type="Gene3D" id="3.30.70.1380">
    <property type="entry name" value="Transcriptional regulatory protein pf0864 domain like"/>
    <property type="match status" value="1"/>
</dbReference>
<dbReference type="Proteomes" id="UP001232445">
    <property type="component" value="Unassembled WGS sequence"/>
</dbReference>
<evidence type="ECO:0000313" key="3">
    <source>
        <dbReference type="Proteomes" id="UP001232445"/>
    </source>
</evidence>
<organism evidence="2 3">
    <name type="scientific">Caldalkalibacillus uzonensis</name>
    <dbReference type="NCBI Taxonomy" id="353224"/>
    <lineage>
        <taxon>Bacteria</taxon>
        <taxon>Bacillati</taxon>
        <taxon>Bacillota</taxon>
        <taxon>Bacilli</taxon>
        <taxon>Bacillales</taxon>
        <taxon>Bacillaceae</taxon>
        <taxon>Caldalkalibacillus</taxon>
    </lineage>
</organism>
<dbReference type="PANTHER" id="PTHR36566">
    <property type="entry name" value="NICKEL INSERTION PROTEIN-RELATED"/>
    <property type="match status" value="1"/>
</dbReference>
<accession>A0ABU0CPH5</accession>